<dbReference type="InterPro" id="IPR031982">
    <property type="entry name" value="PilE-like"/>
</dbReference>
<dbReference type="OrthoDB" id="5296638at2"/>
<keyword evidence="2" id="KW-1133">Transmembrane helix</keyword>
<gene>
    <name evidence="3" type="ORF">PTD2_11419</name>
</gene>
<dbReference type="GO" id="GO:0015627">
    <property type="term" value="C:type II protein secretion system complex"/>
    <property type="evidence" value="ECO:0007669"/>
    <property type="project" value="InterPro"/>
</dbReference>
<dbReference type="InterPro" id="IPR045584">
    <property type="entry name" value="Pilin-like"/>
</dbReference>
<dbReference type="NCBIfam" id="TIGR02532">
    <property type="entry name" value="IV_pilin_GFxxxE"/>
    <property type="match status" value="1"/>
</dbReference>
<keyword evidence="4" id="KW-1185">Reference proteome</keyword>
<keyword evidence="2" id="KW-0472">Membrane</keyword>
<dbReference type="GO" id="GO:0015628">
    <property type="term" value="P:protein secretion by the type II secretion system"/>
    <property type="evidence" value="ECO:0007669"/>
    <property type="project" value="InterPro"/>
</dbReference>
<keyword evidence="2" id="KW-0812">Transmembrane</keyword>
<dbReference type="eggNOG" id="COG4968">
    <property type="taxonomic scope" value="Bacteria"/>
</dbReference>
<dbReference type="Gene3D" id="3.30.700.10">
    <property type="entry name" value="Glycoprotein, Type 4 Pilin"/>
    <property type="match status" value="1"/>
</dbReference>
<dbReference type="InterPro" id="IPR012902">
    <property type="entry name" value="N_methyl_site"/>
</dbReference>
<dbReference type="SUPFAM" id="SSF54523">
    <property type="entry name" value="Pili subunits"/>
    <property type="match status" value="1"/>
</dbReference>
<sequence>MKQQGFTLIEVMIAVTIVGILLAIAIPNYSEHVKRSARTEAMTALLDIANKLEQYYVDNHEYTSSLTDIGIGSSSTETGLYSLEITTTNANTKFTVKATPASGIALQDSGCTSFTIADTSEKTFTGSGPCW</sequence>
<dbReference type="RefSeq" id="WP_009837296.1">
    <property type="nucleotide sequence ID" value="NZ_AAOH01000002.1"/>
</dbReference>
<dbReference type="AlphaFoldDB" id="A4C618"/>
<evidence type="ECO:0000313" key="3">
    <source>
        <dbReference type="EMBL" id="EAR29422.1"/>
    </source>
</evidence>
<proteinExistence type="predicted"/>
<dbReference type="PRINTS" id="PR00813">
    <property type="entry name" value="BCTERIALGSPG"/>
</dbReference>
<dbReference type="Pfam" id="PF07963">
    <property type="entry name" value="N_methyl"/>
    <property type="match status" value="1"/>
</dbReference>
<name>A4C618_9GAMM</name>
<dbReference type="Pfam" id="PF16732">
    <property type="entry name" value="ComP_DUS"/>
    <property type="match status" value="1"/>
</dbReference>
<evidence type="ECO:0000313" key="4">
    <source>
        <dbReference type="Proteomes" id="UP000006201"/>
    </source>
</evidence>
<dbReference type="Proteomes" id="UP000006201">
    <property type="component" value="Unassembled WGS sequence"/>
</dbReference>
<dbReference type="STRING" id="87626.PTD2_11419"/>
<evidence type="ECO:0000256" key="1">
    <source>
        <dbReference type="ARBA" id="ARBA00022481"/>
    </source>
</evidence>
<dbReference type="PANTHER" id="PTHR30093">
    <property type="entry name" value="GENERAL SECRETION PATHWAY PROTEIN G"/>
    <property type="match status" value="1"/>
</dbReference>
<feature type="transmembrane region" description="Helical" evidence="2">
    <location>
        <begin position="6"/>
        <end position="26"/>
    </location>
</feature>
<accession>A4C618</accession>
<reference evidence="3 4" key="1">
    <citation type="submission" date="2006-02" db="EMBL/GenBank/DDBJ databases">
        <authorList>
            <person name="Moran M.A."/>
            <person name="Kjelleberg S."/>
            <person name="Egan S."/>
            <person name="Saunders N."/>
            <person name="Thomas T."/>
            <person name="Ferriera S."/>
            <person name="Johnson J."/>
            <person name="Kravitz S."/>
            <person name="Halpern A."/>
            <person name="Remington K."/>
            <person name="Beeson K."/>
            <person name="Tran B."/>
            <person name="Rogers Y.-H."/>
            <person name="Friedman R."/>
            <person name="Venter J.C."/>
        </authorList>
    </citation>
    <scope>NUCLEOTIDE SEQUENCE [LARGE SCALE GENOMIC DNA]</scope>
    <source>
        <strain evidence="3 4">D2</strain>
    </source>
</reference>
<dbReference type="GO" id="GO:0043683">
    <property type="term" value="P:type IV pilus assembly"/>
    <property type="evidence" value="ECO:0007669"/>
    <property type="project" value="InterPro"/>
</dbReference>
<dbReference type="PROSITE" id="PS00409">
    <property type="entry name" value="PROKAR_NTER_METHYL"/>
    <property type="match status" value="1"/>
</dbReference>
<comment type="caution">
    <text evidence="3">The sequence shown here is derived from an EMBL/GenBank/DDBJ whole genome shotgun (WGS) entry which is preliminary data.</text>
</comment>
<evidence type="ECO:0000256" key="2">
    <source>
        <dbReference type="SAM" id="Phobius"/>
    </source>
</evidence>
<dbReference type="HOGENOM" id="CLU_091705_6_0_6"/>
<dbReference type="PANTHER" id="PTHR30093:SF47">
    <property type="entry name" value="TYPE IV PILUS NON-CORE MINOR PILIN PILE"/>
    <property type="match status" value="1"/>
</dbReference>
<keyword evidence="1" id="KW-0488">Methylation</keyword>
<organism evidence="3 4">
    <name type="scientific">Pseudoalteromonas tunicata D2</name>
    <dbReference type="NCBI Taxonomy" id="87626"/>
    <lineage>
        <taxon>Bacteria</taxon>
        <taxon>Pseudomonadati</taxon>
        <taxon>Pseudomonadota</taxon>
        <taxon>Gammaproteobacteria</taxon>
        <taxon>Alteromonadales</taxon>
        <taxon>Pseudoalteromonadaceae</taxon>
        <taxon>Pseudoalteromonas</taxon>
    </lineage>
</organism>
<dbReference type="EMBL" id="AAOH01000002">
    <property type="protein sequence ID" value="EAR29422.1"/>
    <property type="molecule type" value="Genomic_DNA"/>
</dbReference>
<protein>
    <submittedName>
        <fullName evidence="3">Putative fimbrial protein</fullName>
    </submittedName>
</protein>
<dbReference type="InterPro" id="IPR000983">
    <property type="entry name" value="Bac_GSPG_pilin"/>
</dbReference>